<dbReference type="EMBL" id="CAJOBD010012445">
    <property type="protein sequence ID" value="CAF4180313.1"/>
    <property type="molecule type" value="Genomic_DNA"/>
</dbReference>
<dbReference type="Proteomes" id="UP000663836">
    <property type="component" value="Unassembled WGS sequence"/>
</dbReference>
<reference evidence="1" key="1">
    <citation type="submission" date="2021-02" db="EMBL/GenBank/DDBJ databases">
        <authorList>
            <person name="Nowell W R."/>
        </authorList>
    </citation>
    <scope>NUCLEOTIDE SEQUENCE</scope>
</reference>
<accession>A0A814XN04</accession>
<evidence type="ECO:0000313" key="4">
    <source>
        <dbReference type="Proteomes" id="UP000663864"/>
    </source>
</evidence>
<evidence type="ECO:0000313" key="1">
    <source>
        <dbReference type="EMBL" id="CAF1213833.1"/>
    </source>
</evidence>
<organism evidence="1 4">
    <name type="scientific">Rotaria sordida</name>
    <dbReference type="NCBI Taxonomy" id="392033"/>
    <lineage>
        <taxon>Eukaryota</taxon>
        <taxon>Metazoa</taxon>
        <taxon>Spiralia</taxon>
        <taxon>Gnathifera</taxon>
        <taxon>Rotifera</taxon>
        <taxon>Eurotatoria</taxon>
        <taxon>Bdelloidea</taxon>
        <taxon>Philodinida</taxon>
        <taxon>Philodinidae</taxon>
        <taxon>Rotaria</taxon>
    </lineage>
</organism>
<gene>
    <name evidence="2" type="ORF">FNK824_LOCUS19241</name>
    <name evidence="3" type="ORF">JBS370_LOCUS35475</name>
    <name evidence="1" type="ORF">ZHD862_LOCUS23509</name>
</gene>
<dbReference type="EMBL" id="CAJOBE010003351">
    <property type="protein sequence ID" value="CAF3875275.1"/>
    <property type="molecule type" value="Genomic_DNA"/>
</dbReference>
<dbReference type="SUPFAM" id="SSF46966">
    <property type="entry name" value="Spectrin repeat"/>
    <property type="match status" value="1"/>
</dbReference>
<sequence length="100" mass="11967">MTIDFLNESLQQEGNIDVTSIDYMEKIKQINIDWIRIKSLISARIDTLEQLNDQFNEFDQTVRTLSDWVQEQTSDLEFMRSRNMEVSVKNNLRKCDEIKY</sequence>
<comment type="caution">
    <text evidence="1">The sequence shown here is derived from an EMBL/GenBank/DDBJ whole genome shotgun (WGS) entry which is preliminary data.</text>
</comment>
<dbReference type="EMBL" id="CAJNOT010001533">
    <property type="protein sequence ID" value="CAF1213833.1"/>
    <property type="molecule type" value="Genomic_DNA"/>
</dbReference>
<dbReference type="AlphaFoldDB" id="A0A814XN04"/>
<protein>
    <submittedName>
        <fullName evidence="1">Uncharacterized protein</fullName>
    </submittedName>
</protein>
<dbReference type="Proteomes" id="UP000663874">
    <property type="component" value="Unassembled WGS sequence"/>
</dbReference>
<proteinExistence type="predicted"/>
<dbReference type="Proteomes" id="UP000663864">
    <property type="component" value="Unassembled WGS sequence"/>
</dbReference>
<name>A0A814XN04_9BILA</name>
<evidence type="ECO:0000313" key="2">
    <source>
        <dbReference type="EMBL" id="CAF3875275.1"/>
    </source>
</evidence>
<dbReference type="Gene3D" id="1.20.58.60">
    <property type="match status" value="1"/>
</dbReference>
<evidence type="ECO:0000313" key="3">
    <source>
        <dbReference type="EMBL" id="CAF4180313.1"/>
    </source>
</evidence>